<protein>
    <submittedName>
        <fullName evidence="1">Uncharacterized protein</fullName>
    </submittedName>
</protein>
<sequence length="60" mass="7039">MEHELLLGVLNVVIDAWEIKFHPLEVQGSEEEEGIWYYRQNPESDVTKRHPEMPCFGPKS</sequence>
<name>A0A146FCE0_ASPKA</name>
<proteinExistence type="predicted"/>
<organism evidence="1 2">
    <name type="scientific">Aspergillus kawachii</name>
    <name type="common">White koji mold</name>
    <name type="synonym">Aspergillus awamori var. kawachi</name>
    <dbReference type="NCBI Taxonomy" id="1069201"/>
    <lineage>
        <taxon>Eukaryota</taxon>
        <taxon>Fungi</taxon>
        <taxon>Dikarya</taxon>
        <taxon>Ascomycota</taxon>
        <taxon>Pezizomycotina</taxon>
        <taxon>Eurotiomycetes</taxon>
        <taxon>Eurotiomycetidae</taxon>
        <taxon>Eurotiales</taxon>
        <taxon>Aspergillaceae</taxon>
        <taxon>Aspergillus</taxon>
        <taxon>Aspergillus subgen. Circumdati</taxon>
    </lineage>
</organism>
<comment type="caution">
    <text evidence="1">The sequence shown here is derived from an EMBL/GenBank/DDBJ whole genome shotgun (WGS) entry which is preliminary data.</text>
</comment>
<accession>A0A146FCE0</accession>
<evidence type="ECO:0000313" key="2">
    <source>
        <dbReference type="Proteomes" id="UP000075230"/>
    </source>
</evidence>
<reference evidence="2" key="2">
    <citation type="submission" date="2016-02" db="EMBL/GenBank/DDBJ databases">
        <title>Genome sequencing of Aspergillus luchuensis NBRC 4314.</title>
        <authorList>
            <person name="Yamada O."/>
        </authorList>
    </citation>
    <scope>NUCLEOTIDE SEQUENCE [LARGE SCALE GENOMIC DNA]</scope>
    <source>
        <strain evidence="2">RIB 2604</strain>
    </source>
</reference>
<dbReference type="EMBL" id="BCWF01000017">
    <property type="protein sequence ID" value="GAT23309.1"/>
    <property type="molecule type" value="Genomic_DNA"/>
</dbReference>
<reference evidence="1 2" key="1">
    <citation type="journal article" date="2016" name="DNA Res.">
        <title>Genome sequence of Aspergillus luchuensis NBRC 4314.</title>
        <authorList>
            <person name="Yamada O."/>
            <person name="Machida M."/>
            <person name="Hosoyama A."/>
            <person name="Goto M."/>
            <person name="Takahashi T."/>
            <person name="Futagami T."/>
            <person name="Yamagata Y."/>
            <person name="Takeuchi M."/>
            <person name="Kobayashi T."/>
            <person name="Koike H."/>
            <person name="Abe K."/>
            <person name="Asai K."/>
            <person name="Arita M."/>
            <person name="Fujita N."/>
            <person name="Fukuda K."/>
            <person name="Higa K."/>
            <person name="Horikawa H."/>
            <person name="Ishikawa T."/>
            <person name="Jinno K."/>
            <person name="Kato Y."/>
            <person name="Kirimura K."/>
            <person name="Mizutani O."/>
            <person name="Nakasone K."/>
            <person name="Sano M."/>
            <person name="Shiraishi Y."/>
            <person name="Tsukahara M."/>
            <person name="Gomi K."/>
        </authorList>
    </citation>
    <scope>NUCLEOTIDE SEQUENCE [LARGE SCALE GENOMIC DNA]</scope>
    <source>
        <strain evidence="1 2">RIB 2604</strain>
    </source>
</reference>
<evidence type="ECO:0000313" key="1">
    <source>
        <dbReference type="EMBL" id="GAT23309.1"/>
    </source>
</evidence>
<gene>
    <name evidence="1" type="ORF">RIB2604_01704470</name>
</gene>
<dbReference type="AlphaFoldDB" id="A0A146FCE0"/>
<dbReference type="Proteomes" id="UP000075230">
    <property type="component" value="Unassembled WGS sequence"/>
</dbReference>